<dbReference type="SUPFAM" id="SSF51735">
    <property type="entry name" value="NAD(P)-binding Rossmann-fold domains"/>
    <property type="match status" value="1"/>
</dbReference>
<evidence type="ECO:0000313" key="2">
    <source>
        <dbReference type="Proteomes" id="UP001549031"/>
    </source>
</evidence>
<gene>
    <name evidence="1" type="ORF">ABID21_000593</name>
</gene>
<keyword evidence="2" id="KW-1185">Reference proteome</keyword>
<dbReference type="EMBL" id="JBEPLJ010000002">
    <property type="protein sequence ID" value="MET3584498.1"/>
    <property type="molecule type" value="Genomic_DNA"/>
</dbReference>
<dbReference type="Gene3D" id="3.90.25.10">
    <property type="entry name" value="UDP-galactose 4-epimerase, domain 1"/>
    <property type="match status" value="1"/>
</dbReference>
<dbReference type="PANTHER" id="PTHR43238">
    <property type="entry name" value="GDP-L-FUCOSE SYNTHASE"/>
    <property type="match status" value="1"/>
</dbReference>
<evidence type="ECO:0000313" key="1">
    <source>
        <dbReference type="EMBL" id="MET3584498.1"/>
    </source>
</evidence>
<dbReference type="InterPro" id="IPR036291">
    <property type="entry name" value="NAD(P)-bd_dom_sf"/>
</dbReference>
<accession>A0ABV2H1S6</accession>
<dbReference type="Proteomes" id="UP001549031">
    <property type="component" value="Unassembled WGS sequence"/>
</dbReference>
<name>A0ABV2H1S6_9HYPH</name>
<reference evidence="1 2" key="1">
    <citation type="submission" date="2024-06" db="EMBL/GenBank/DDBJ databases">
        <title>Genomic Encyclopedia of Type Strains, Phase IV (KMG-IV): sequencing the most valuable type-strain genomes for metagenomic binning, comparative biology and taxonomic classification.</title>
        <authorList>
            <person name="Goeker M."/>
        </authorList>
    </citation>
    <scope>NUCLEOTIDE SEQUENCE [LARGE SCALE GENOMIC DNA]</scope>
    <source>
        <strain evidence="1 2">DSM 105042</strain>
    </source>
</reference>
<protein>
    <submittedName>
        <fullName evidence="1">Nucleoside-diphosphate-sugar epimerase</fullName>
    </submittedName>
</protein>
<organism evidence="1 2">
    <name type="scientific">Pseudorhizobium tarimense</name>
    <dbReference type="NCBI Taxonomy" id="1079109"/>
    <lineage>
        <taxon>Bacteria</taxon>
        <taxon>Pseudomonadati</taxon>
        <taxon>Pseudomonadota</taxon>
        <taxon>Alphaproteobacteria</taxon>
        <taxon>Hyphomicrobiales</taxon>
        <taxon>Rhizobiaceae</taxon>
        <taxon>Rhizobium/Agrobacterium group</taxon>
        <taxon>Pseudorhizobium</taxon>
    </lineage>
</organism>
<comment type="caution">
    <text evidence="1">The sequence shown here is derived from an EMBL/GenBank/DDBJ whole genome shotgun (WGS) entry which is preliminary data.</text>
</comment>
<dbReference type="Gene3D" id="3.40.50.720">
    <property type="entry name" value="NAD(P)-binding Rossmann-like Domain"/>
    <property type="match status" value="1"/>
</dbReference>
<proteinExistence type="predicted"/>
<sequence length="92" mass="10162">MENGVAEGLFNIGTGEDVTIRELAETVMDVVGFQGEIVYDSDKPDGTPRKLLSVDRMKALGWSASTGLREGIVKAYANFRQRYHKDSIRAGR</sequence>
<dbReference type="PANTHER" id="PTHR43238:SF1">
    <property type="entry name" value="GDP-L-FUCOSE SYNTHASE"/>
    <property type="match status" value="1"/>
</dbReference>